<dbReference type="EMBL" id="CP000283">
    <property type="protein sequence ID" value="ABE38837.1"/>
    <property type="molecule type" value="Genomic_DNA"/>
</dbReference>
<dbReference type="Gene3D" id="3.40.1190.20">
    <property type="match status" value="1"/>
</dbReference>
<evidence type="ECO:0000313" key="2">
    <source>
        <dbReference type="Proteomes" id="UP000001818"/>
    </source>
</evidence>
<dbReference type="eggNOG" id="ENOG502ZAHA">
    <property type="taxonomic scope" value="Bacteria"/>
</dbReference>
<dbReference type="InterPro" id="IPR029056">
    <property type="entry name" value="Ribokinase-like"/>
</dbReference>
<dbReference type="KEGG" id="rpd:RPD_1600"/>
<organism evidence="1 2">
    <name type="scientific">Rhodopseudomonas palustris (strain BisB5)</name>
    <dbReference type="NCBI Taxonomy" id="316057"/>
    <lineage>
        <taxon>Bacteria</taxon>
        <taxon>Pseudomonadati</taxon>
        <taxon>Pseudomonadota</taxon>
        <taxon>Alphaproteobacteria</taxon>
        <taxon>Hyphomicrobiales</taxon>
        <taxon>Nitrobacteraceae</taxon>
        <taxon>Rhodopseudomonas</taxon>
    </lineage>
</organism>
<protein>
    <submittedName>
        <fullName evidence="1">Putative PfkB family carbohydrate kinase</fullName>
    </submittedName>
</protein>
<dbReference type="SUPFAM" id="SSF53613">
    <property type="entry name" value="Ribokinase-like"/>
    <property type="match status" value="1"/>
</dbReference>
<gene>
    <name evidence="1" type="ordered locus">RPD_1600</name>
</gene>
<keyword evidence="1" id="KW-0418">Kinase</keyword>
<dbReference type="InterPro" id="IPR007710">
    <property type="entry name" value="Nucleoside_deoxyribTrfase"/>
</dbReference>
<name>Q13AQ2_RHOPS</name>
<sequence length="445" mass="48654">MTATAPLPLLMGEVFVDFTITPAGEENKLRLGGIAHAARGFWALSQPFRTAAIIPSYLERATRSYFASLGCVDFLVLGIVSGAPNVTVIFDATELADQGYDTLLRDEKTIDLRDLSESLEDVREALIFPGTFNLIDACQMLPETTHLHVDVAYDVHSPETMAALNRPIETILISTSSPLFARTPDQTATGIAAAFAACKPKQVILKQNRGGTELLYSQDSTDHAEKLPAQLGKTINSVGVGDVFAAAFVANLPHGAATAGWRATYAAAAYSQTTYPDIFKKYVARDQRLSLEEMRSLWGTFLPWNARPSAQIYFAAPDFANVDREAIEEALKALNYHNFSPRRPVVENGELPHNSDATAIRTTYEKDYELLKTCSLVFAVPTGRDPGTLVEIGLAIEARIPVVTYDPRNENNNTMVIAGSSLYSNTLDACLNAVFELLGQRRENK</sequence>
<dbReference type="Gene3D" id="3.40.50.450">
    <property type="match status" value="1"/>
</dbReference>
<keyword evidence="1" id="KW-0808">Transferase</keyword>
<dbReference type="STRING" id="316057.RPD_1600"/>
<accession>Q13AQ2</accession>
<reference evidence="1 2" key="1">
    <citation type="submission" date="2006-03" db="EMBL/GenBank/DDBJ databases">
        <title>Complete sequence of Rhodopseudomonas palustris BisB5.</title>
        <authorList>
            <consortium name="US DOE Joint Genome Institute"/>
            <person name="Copeland A."/>
            <person name="Lucas S."/>
            <person name="Lapidus A."/>
            <person name="Barry K."/>
            <person name="Detter J.C."/>
            <person name="Glavina del Rio T."/>
            <person name="Hammon N."/>
            <person name="Israni S."/>
            <person name="Dalin E."/>
            <person name="Tice H."/>
            <person name="Pitluck S."/>
            <person name="Chain P."/>
            <person name="Malfatti S."/>
            <person name="Shin M."/>
            <person name="Vergez L."/>
            <person name="Schmutz J."/>
            <person name="Larimer F."/>
            <person name="Land M."/>
            <person name="Hauser L."/>
            <person name="Pelletier D.A."/>
            <person name="Kyrpides N."/>
            <person name="Lykidis A."/>
            <person name="Oda Y."/>
            <person name="Harwood C.S."/>
            <person name="Richardson P."/>
        </authorList>
    </citation>
    <scope>NUCLEOTIDE SEQUENCE [LARGE SCALE GENOMIC DNA]</scope>
    <source>
        <strain evidence="1 2">BisB5</strain>
    </source>
</reference>
<dbReference type="GO" id="GO:0016301">
    <property type="term" value="F:kinase activity"/>
    <property type="evidence" value="ECO:0007669"/>
    <property type="project" value="UniProtKB-KW"/>
</dbReference>
<dbReference type="HOGENOM" id="CLU_051485_0_0_5"/>
<dbReference type="SUPFAM" id="SSF52309">
    <property type="entry name" value="N-(deoxy)ribosyltransferase-like"/>
    <property type="match status" value="1"/>
</dbReference>
<dbReference type="Pfam" id="PF05014">
    <property type="entry name" value="Nuc_deoxyrib_tr"/>
    <property type="match status" value="1"/>
</dbReference>
<dbReference type="Proteomes" id="UP000001818">
    <property type="component" value="Chromosome"/>
</dbReference>
<proteinExistence type="predicted"/>
<dbReference type="AlphaFoldDB" id="Q13AQ2"/>
<dbReference type="BioCyc" id="RPAL316057:RPD_RS08080-MONOMER"/>
<evidence type="ECO:0000313" key="1">
    <source>
        <dbReference type="EMBL" id="ABE38837.1"/>
    </source>
</evidence>